<evidence type="ECO:0000313" key="1">
    <source>
        <dbReference type="EMBL" id="CAB4592020.1"/>
    </source>
</evidence>
<name>A0A6J6XUN1_9ZZZZ</name>
<dbReference type="EMBL" id="CAEZUF010000047">
    <property type="protein sequence ID" value="CAB4592020.1"/>
    <property type="molecule type" value="Genomic_DNA"/>
</dbReference>
<reference evidence="2" key="1">
    <citation type="submission" date="2020-05" db="EMBL/GenBank/DDBJ databases">
        <authorList>
            <person name="Chiriac C."/>
            <person name="Salcher M."/>
            <person name="Ghai R."/>
            <person name="Kavagutti S V."/>
        </authorList>
    </citation>
    <scope>NUCLEOTIDE SEQUENCE</scope>
</reference>
<dbReference type="EMBL" id="CAFAAT010000011">
    <property type="protein sequence ID" value="CAB4798916.1"/>
    <property type="molecule type" value="Genomic_DNA"/>
</dbReference>
<evidence type="ECO:0000313" key="2">
    <source>
        <dbReference type="EMBL" id="CAB4798916.1"/>
    </source>
</evidence>
<gene>
    <name evidence="1" type="ORF">UFOPK1791_00618</name>
    <name evidence="2" type="ORF">UFOPK3083_00218</name>
</gene>
<sequence>MKVHRLGKFATATVIAAMAVSTLIATPSFAANKAKAACPKENVKATIGGEKYICTKNPYTIESKKTAKLTWTIVACVDAHKVLLGARADLVKITASSKDTATKLDAEIKVLEAALPAKLAAAAVWDAKAIKYRAQADSATALAVADIAKANQAGINAATKTMWTRAATARTQAATSYKTGAINAERLSAGLKKTQADIDAKKKTRDKVLGYPAVIAPQVDLAKTNRDLICTL</sequence>
<accession>A0A6J6XUN1</accession>
<proteinExistence type="predicted"/>
<organism evidence="2">
    <name type="scientific">freshwater metagenome</name>
    <dbReference type="NCBI Taxonomy" id="449393"/>
    <lineage>
        <taxon>unclassified sequences</taxon>
        <taxon>metagenomes</taxon>
        <taxon>ecological metagenomes</taxon>
    </lineage>
</organism>
<dbReference type="AlphaFoldDB" id="A0A6J6XUN1"/>
<protein>
    <submittedName>
        <fullName evidence="2">Unannotated protein</fullName>
    </submittedName>
</protein>